<dbReference type="PANTHER" id="PTHR36842">
    <property type="entry name" value="PROTEIN TOLB HOMOLOG"/>
    <property type="match status" value="1"/>
</dbReference>
<evidence type="ECO:0000256" key="1">
    <source>
        <dbReference type="ARBA" id="ARBA00009820"/>
    </source>
</evidence>
<proteinExistence type="inferred from homology"/>
<evidence type="ECO:0000313" key="3">
    <source>
        <dbReference type="Proteomes" id="UP000326912"/>
    </source>
</evidence>
<keyword evidence="3" id="KW-1185">Reference proteome</keyword>
<evidence type="ECO:0000313" key="2">
    <source>
        <dbReference type="EMBL" id="GER87054.1"/>
    </source>
</evidence>
<protein>
    <recommendedName>
        <fullName evidence="4">Lipoprotein LpqB beta-propeller domain-containing protein</fullName>
    </recommendedName>
</protein>
<dbReference type="InterPro" id="IPR011659">
    <property type="entry name" value="WD40"/>
</dbReference>
<dbReference type="Pfam" id="PF07676">
    <property type="entry name" value="PD40"/>
    <property type="match status" value="2"/>
</dbReference>
<organism evidence="2 3">
    <name type="scientific">Dictyobacter vulcani</name>
    <dbReference type="NCBI Taxonomy" id="2607529"/>
    <lineage>
        <taxon>Bacteria</taxon>
        <taxon>Bacillati</taxon>
        <taxon>Chloroflexota</taxon>
        <taxon>Ktedonobacteria</taxon>
        <taxon>Ktedonobacterales</taxon>
        <taxon>Dictyobacteraceae</taxon>
        <taxon>Dictyobacter</taxon>
    </lineage>
</organism>
<dbReference type="SUPFAM" id="SSF82171">
    <property type="entry name" value="DPP6 N-terminal domain-like"/>
    <property type="match status" value="1"/>
</dbReference>
<comment type="similarity">
    <text evidence="1">Belongs to the TolB family.</text>
</comment>
<dbReference type="EMBL" id="BKZW01000001">
    <property type="protein sequence ID" value="GER87054.1"/>
    <property type="molecule type" value="Genomic_DNA"/>
</dbReference>
<reference evidence="2 3" key="1">
    <citation type="submission" date="2019-10" db="EMBL/GenBank/DDBJ databases">
        <title>Dictyobacter vulcani sp. nov., within the class Ktedonobacteria, isolated from soil of volcanic Mt. Zao.</title>
        <authorList>
            <person name="Zheng Y."/>
            <person name="Wang C.M."/>
            <person name="Sakai Y."/>
            <person name="Abe K."/>
            <person name="Yokota A."/>
            <person name="Yabe S."/>
        </authorList>
    </citation>
    <scope>NUCLEOTIDE SEQUENCE [LARGE SCALE GENOMIC DNA]</scope>
    <source>
        <strain evidence="2 3">W12</strain>
    </source>
</reference>
<dbReference type="PANTHER" id="PTHR36842:SF1">
    <property type="entry name" value="PROTEIN TOLB"/>
    <property type="match status" value="1"/>
</dbReference>
<sequence>MLMKRRILLPLLILCIVTVIAGGFTAWKLYPQFLGSPEVASNAYIYYTIKDARGFVLARSPKGADGQPLKSPQPLITLGNSFGLVNSDSVLSLQLSPDGHYLAIDGNRDHGEQVWMYDVQQNQVSFRPDAVMGNFLRWQPDGNGHTFLYRPMFPLGPLAPLDNGDSWNPGLWSVDAATGSHVNINIGTSSAKLIDAVPSPDGSRIVYSTTEGLGLGSDTYVMQSDGSHQTHLFATTGLESVVGLFAWSPDGKQIAYERLADSPAPFLAAGLWTMDSQGRRQQRLAEVDGGHGYMPSWSPDGQKLAYVVRTNIRDRRADTSYQALQSAIGVVNLRTHRTRLVATSAQTGQQWNINPTWAAQSDRVIFAALNPVNTVLGGMPRYWSAQLNVGSSGETQVVPISPVLSHIVAWG</sequence>
<dbReference type="Gene3D" id="2.120.10.30">
    <property type="entry name" value="TolB, C-terminal domain"/>
    <property type="match status" value="1"/>
</dbReference>
<name>A0A5J4KDE5_9CHLR</name>
<dbReference type="AlphaFoldDB" id="A0A5J4KDE5"/>
<dbReference type="Proteomes" id="UP000326912">
    <property type="component" value="Unassembled WGS sequence"/>
</dbReference>
<accession>A0A5J4KDE5</accession>
<comment type="caution">
    <text evidence="2">The sequence shown here is derived from an EMBL/GenBank/DDBJ whole genome shotgun (WGS) entry which is preliminary data.</text>
</comment>
<dbReference type="InterPro" id="IPR011042">
    <property type="entry name" value="6-blade_b-propeller_TolB-like"/>
</dbReference>
<gene>
    <name evidence="2" type="ORF">KDW_12160</name>
</gene>
<evidence type="ECO:0008006" key="4">
    <source>
        <dbReference type="Google" id="ProtNLM"/>
    </source>
</evidence>